<organism evidence="1 2">
    <name type="scientific">Bauhinia variegata</name>
    <name type="common">Purple orchid tree</name>
    <name type="synonym">Phanera variegata</name>
    <dbReference type="NCBI Taxonomy" id="167791"/>
    <lineage>
        <taxon>Eukaryota</taxon>
        <taxon>Viridiplantae</taxon>
        <taxon>Streptophyta</taxon>
        <taxon>Embryophyta</taxon>
        <taxon>Tracheophyta</taxon>
        <taxon>Spermatophyta</taxon>
        <taxon>Magnoliopsida</taxon>
        <taxon>eudicotyledons</taxon>
        <taxon>Gunneridae</taxon>
        <taxon>Pentapetalae</taxon>
        <taxon>rosids</taxon>
        <taxon>fabids</taxon>
        <taxon>Fabales</taxon>
        <taxon>Fabaceae</taxon>
        <taxon>Cercidoideae</taxon>
        <taxon>Cercideae</taxon>
        <taxon>Bauhiniinae</taxon>
        <taxon>Bauhinia</taxon>
    </lineage>
</organism>
<keyword evidence="2" id="KW-1185">Reference proteome</keyword>
<reference evidence="1 2" key="1">
    <citation type="journal article" date="2022" name="DNA Res.">
        <title>Chromosomal-level genome assembly of the orchid tree Bauhinia variegata (Leguminosae; Cercidoideae) supports the allotetraploid origin hypothesis of Bauhinia.</title>
        <authorList>
            <person name="Zhong Y."/>
            <person name="Chen Y."/>
            <person name="Zheng D."/>
            <person name="Pang J."/>
            <person name="Liu Y."/>
            <person name="Luo S."/>
            <person name="Meng S."/>
            <person name="Qian L."/>
            <person name="Wei D."/>
            <person name="Dai S."/>
            <person name="Zhou R."/>
        </authorList>
    </citation>
    <scope>NUCLEOTIDE SEQUENCE [LARGE SCALE GENOMIC DNA]</scope>
    <source>
        <strain evidence="1">BV-YZ2020</strain>
    </source>
</reference>
<dbReference type="EMBL" id="CM039428">
    <property type="protein sequence ID" value="KAI4351617.1"/>
    <property type="molecule type" value="Genomic_DNA"/>
</dbReference>
<protein>
    <submittedName>
        <fullName evidence="1">Uncharacterized protein</fullName>
    </submittedName>
</protein>
<proteinExistence type="predicted"/>
<accession>A0ACB9PV10</accession>
<evidence type="ECO:0000313" key="1">
    <source>
        <dbReference type="EMBL" id="KAI4351617.1"/>
    </source>
</evidence>
<comment type="caution">
    <text evidence="1">The sequence shown here is derived from an EMBL/GenBank/DDBJ whole genome shotgun (WGS) entry which is preliminary data.</text>
</comment>
<name>A0ACB9PV10_BAUVA</name>
<evidence type="ECO:0000313" key="2">
    <source>
        <dbReference type="Proteomes" id="UP000828941"/>
    </source>
</evidence>
<gene>
    <name evidence="1" type="ORF">L6164_005961</name>
</gene>
<sequence>MDALNFLKFWRHATVAAATSSTVPRLVLEMDNGSDEEDSFFDLELTVHDFDNKENNSRNDKTDGNPEKKTIEENNVVDSKRGTTKMAKSDEGDSEIYNSKIAPSEPISKRKILPIEPVPKPQSPIALLKSAPSFRIFMSKKAKVITEKAGCDMGTQKQQKKEANVFAVKFNIEESCNSSPSLSRVNSSGSYRSKLRHQTSENLKSERFSKDVLQKYLKLIKPLYVKVSKRYSEKAKFSDELSSVSPSSSPSAASVSLSRKDKQGNVSAGIRIVRKHLGKSRSASAATGVVCPANRSNDTLLEQHDGIQSAILHCKRSFNSRDSSNLVRKSFDEENVGTV</sequence>
<dbReference type="Proteomes" id="UP000828941">
    <property type="component" value="Chromosome 3"/>
</dbReference>